<sequence length="485" mass="54060">MARECVVCMDNDEVGDTIFRDTPCGRHSMCVGCLERMFDTAMRDEKYYPPRCCSNEASVLLISEYEDVLPFELVWEYQSKEIGEYSVNAKYRVYCANAKCATFLHPETHKKIELDATSAPSSSSEGGESLPRSSHNRGTESSSDHDSESVAIEAITYAECIKCHARTCTHCKTLINDAISDHECELSEEDRKFEITVKEKGYQKCYNCESTIELIEACNHISCECGAEFCYICGEPWEDIHGCPHYGPAVYDDEGYNQDGFHRDIGVNRDGLTRQEQVILEDGRESGEEPDGESEEAGEADLPHNLRDLVRNGIMSFDEAIVALQMAHHQEGTIWQPQGGQGLGDQSEEESSEDEGSNEGSENGLENVSENAWVVQDGISDWTALPYMTEEEETSTNLAEPIIHVQADTNAYNDSQMPVVPGLDYHADRDSGDNLIGNANTSSAEQFRVLPPSEREVEEAADNEDAMSGILYYNPARAWDSDEEL</sequence>
<dbReference type="InterPro" id="IPR044066">
    <property type="entry name" value="TRIAD_supradom"/>
</dbReference>
<evidence type="ECO:0000256" key="9">
    <source>
        <dbReference type="SAM" id="MobiDB-lite"/>
    </source>
</evidence>
<keyword evidence="6" id="KW-0863">Zinc-finger</keyword>
<feature type="domain" description="RING-type" evidence="10">
    <location>
        <begin position="1"/>
        <end position="253"/>
    </location>
</feature>
<dbReference type="Pfam" id="PF01485">
    <property type="entry name" value="IBR"/>
    <property type="match status" value="1"/>
</dbReference>
<evidence type="ECO:0000256" key="3">
    <source>
        <dbReference type="ARBA" id="ARBA00022679"/>
    </source>
</evidence>
<evidence type="ECO:0000256" key="2">
    <source>
        <dbReference type="ARBA" id="ARBA00012251"/>
    </source>
</evidence>
<protein>
    <recommendedName>
        <fullName evidence="2">RBR-type E3 ubiquitin transferase</fullName>
        <ecNumber evidence="2">2.3.2.31</ecNumber>
    </recommendedName>
</protein>
<dbReference type="AlphaFoldDB" id="A0A9P4N5D2"/>
<reference evidence="12" key="1">
    <citation type="journal article" date="2020" name="Stud. Mycol.">
        <title>101 Dothideomycetes genomes: A test case for predicting lifestyles and emergence of pathogens.</title>
        <authorList>
            <person name="Haridas S."/>
            <person name="Albert R."/>
            <person name="Binder M."/>
            <person name="Bloem J."/>
            <person name="LaButti K."/>
            <person name="Salamov A."/>
            <person name="Andreopoulos B."/>
            <person name="Baker S."/>
            <person name="Barry K."/>
            <person name="Bills G."/>
            <person name="Bluhm B."/>
            <person name="Cannon C."/>
            <person name="Castanera R."/>
            <person name="Culley D."/>
            <person name="Daum C."/>
            <person name="Ezra D."/>
            <person name="Gonzalez J."/>
            <person name="Henrissat B."/>
            <person name="Kuo A."/>
            <person name="Liang C."/>
            <person name="Lipzen A."/>
            <person name="Lutzoni F."/>
            <person name="Magnuson J."/>
            <person name="Mondo S."/>
            <person name="Nolan M."/>
            <person name="Ohm R."/>
            <person name="Pangilinan J."/>
            <person name="Park H.-J."/>
            <person name="Ramirez L."/>
            <person name="Alfaro M."/>
            <person name="Sun H."/>
            <person name="Tritt A."/>
            <person name="Yoshinaga Y."/>
            <person name="Zwiers L.-H."/>
            <person name="Turgeon B."/>
            <person name="Goodwin S."/>
            <person name="Spatafora J."/>
            <person name="Crous P."/>
            <person name="Grigoriev I."/>
        </authorList>
    </citation>
    <scope>NUCLEOTIDE SEQUENCE [LARGE SCALE GENOMIC DNA]</scope>
    <source>
        <strain evidence="12">CBS 304.66</strain>
    </source>
</reference>
<feature type="region of interest" description="Disordered" evidence="9">
    <location>
        <begin position="115"/>
        <end position="148"/>
    </location>
</feature>
<dbReference type="CDD" id="cd22584">
    <property type="entry name" value="Rcat_RBR_unk"/>
    <property type="match status" value="1"/>
</dbReference>
<keyword evidence="4" id="KW-0479">Metal-binding</keyword>
<dbReference type="GO" id="GO:0061630">
    <property type="term" value="F:ubiquitin protein ligase activity"/>
    <property type="evidence" value="ECO:0007669"/>
    <property type="project" value="UniProtKB-EC"/>
</dbReference>
<feature type="compositionally biased region" description="Acidic residues" evidence="9">
    <location>
        <begin position="288"/>
        <end position="299"/>
    </location>
</feature>
<comment type="caution">
    <text evidence="11">The sequence shown here is derived from an EMBL/GenBank/DDBJ whole genome shotgun (WGS) entry which is preliminary data.</text>
</comment>
<dbReference type="Proteomes" id="UP000800093">
    <property type="component" value="Unassembled WGS sequence"/>
</dbReference>
<evidence type="ECO:0000256" key="4">
    <source>
        <dbReference type="ARBA" id="ARBA00022723"/>
    </source>
</evidence>
<keyword evidence="12" id="KW-1185">Reference proteome</keyword>
<name>A0A9P4N5D2_9PLEO</name>
<dbReference type="SUPFAM" id="SSF57850">
    <property type="entry name" value="RING/U-box"/>
    <property type="match status" value="1"/>
</dbReference>
<evidence type="ECO:0000256" key="8">
    <source>
        <dbReference type="ARBA" id="ARBA00022833"/>
    </source>
</evidence>
<dbReference type="OrthoDB" id="10009520at2759"/>
<feature type="region of interest" description="Disordered" evidence="9">
    <location>
        <begin position="334"/>
        <end position="368"/>
    </location>
</feature>
<dbReference type="InterPro" id="IPR031127">
    <property type="entry name" value="E3_UB_ligase_RBR"/>
</dbReference>
<proteinExistence type="predicted"/>
<evidence type="ECO:0000313" key="12">
    <source>
        <dbReference type="Proteomes" id="UP000800093"/>
    </source>
</evidence>
<feature type="compositionally biased region" description="Low complexity" evidence="9">
    <location>
        <begin position="118"/>
        <end position="133"/>
    </location>
</feature>
<dbReference type="EMBL" id="ML986629">
    <property type="protein sequence ID" value="KAF2263174.1"/>
    <property type="molecule type" value="Genomic_DNA"/>
</dbReference>
<keyword evidence="5" id="KW-0677">Repeat</keyword>
<evidence type="ECO:0000256" key="7">
    <source>
        <dbReference type="ARBA" id="ARBA00022786"/>
    </source>
</evidence>
<comment type="catalytic activity">
    <reaction evidence="1">
        <text>[E2 ubiquitin-conjugating enzyme]-S-ubiquitinyl-L-cysteine + [acceptor protein]-L-lysine = [E2 ubiquitin-conjugating enzyme]-L-cysteine + [acceptor protein]-N(6)-ubiquitinyl-L-lysine.</text>
        <dbReference type="EC" id="2.3.2.31"/>
    </reaction>
</comment>
<evidence type="ECO:0000256" key="1">
    <source>
        <dbReference type="ARBA" id="ARBA00001798"/>
    </source>
</evidence>
<keyword evidence="3" id="KW-0808">Transferase</keyword>
<evidence type="ECO:0000256" key="6">
    <source>
        <dbReference type="ARBA" id="ARBA00022771"/>
    </source>
</evidence>
<gene>
    <name evidence="11" type="ORF">CC78DRAFT_569198</name>
</gene>
<dbReference type="GO" id="GO:0016567">
    <property type="term" value="P:protein ubiquitination"/>
    <property type="evidence" value="ECO:0007669"/>
    <property type="project" value="InterPro"/>
</dbReference>
<feature type="region of interest" description="Disordered" evidence="9">
    <location>
        <begin position="281"/>
        <end position="304"/>
    </location>
</feature>
<dbReference type="InterPro" id="IPR002867">
    <property type="entry name" value="IBR_dom"/>
</dbReference>
<feature type="compositionally biased region" description="Acidic residues" evidence="9">
    <location>
        <begin position="346"/>
        <end position="357"/>
    </location>
</feature>
<keyword evidence="8" id="KW-0862">Zinc</keyword>
<organism evidence="11 12">
    <name type="scientific">Lojkania enalia</name>
    <dbReference type="NCBI Taxonomy" id="147567"/>
    <lineage>
        <taxon>Eukaryota</taxon>
        <taxon>Fungi</taxon>
        <taxon>Dikarya</taxon>
        <taxon>Ascomycota</taxon>
        <taxon>Pezizomycotina</taxon>
        <taxon>Dothideomycetes</taxon>
        <taxon>Pleosporomycetidae</taxon>
        <taxon>Pleosporales</taxon>
        <taxon>Pleosporales incertae sedis</taxon>
        <taxon>Lojkania</taxon>
    </lineage>
</organism>
<keyword evidence="7" id="KW-0833">Ubl conjugation pathway</keyword>
<dbReference type="GO" id="GO:0008270">
    <property type="term" value="F:zinc ion binding"/>
    <property type="evidence" value="ECO:0007669"/>
    <property type="project" value="UniProtKB-KW"/>
</dbReference>
<evidence type="ECO:0000256" key="5">
    <source>
        <dbReference type="ARBA" id="ARBA00022737"/>
    </source>
</evidence>
<dbReference type="EC" id="2.3.2.31" evidence="2"/>
<dbReference type="Gene3D" id="1.20.120.1750">
    <property type="match status" value="1"/>
</dbReference>
<feature type="compositionally biased region" description="Low complexity" evidence="9">
    <location>
        <begin position="358"/>
        <end position="368"/>
    </location>
</feature>
<accession>A0A9P4N5D2</accession>
<evidence type="ECO:0000313" key="11">
    <source>
        <dbReference type="EMBL" id="KAF2263174.1"/>
    </source>
</evidence>
<dbReference type="PROSITE" id="PS51873">
    <property type="entry name" value="TRIAD"/>
    <property type="match status" value="1"/>
</dbReference>
<dbReference type="PANTHER" id="PTHR11685">
    <property type="entry name" value="RBR FAMILY RING FINGER AND IBR DOMAIN-CONTAINING"/>
    <property type="match status" value="1"/>
</dbReference>
<evidence type="ECO:0000259" key="10">
    <source>
        <dbReference type="PROSITE" id="PS51873"/>
    </source>
</evidence>